<dbReference type="AlphaFoldDB" id="A0AAN9XZ62"/>
<sequence>MTSVETCYKETSKQMYIKRKRDEQSTYTTIVLISTLLLTTFATGLNCFSLMTNHWEYITWNSQALKKISLEQNMGLESYFDNLITRVFVTNSKNSTVGIYLLPMHGGIWTVCISLREAEMILLGGFNLPTEICVNYLSTKLFKEEHYNFTDWNNRMQNVSISCALVSLIILGCAALTGGFGILKHQLSAILVTGVMYLLAGTFALFTIMIAHFKRLDCRRNHLKTHGINLNSRYVILDEGILVESVHKELLPGFSHKFNKFYSARELNFGWSYDVGMVGVLLSLTTSIMWILLAKILRYSPIAIQL</sequence>
<feature type="transmembrane region" description="Helical" evidence="1">
    <location>
        <begin position="190"/>
        <end position="213"/>
    </location>
</feature>
<keyword evidence="1" id="KW-1133">Transmembrane helix</keyword>
<evidence type="ECO:0000256" key="1">
    <source>
        <dbReference type="SAM" id="Phobius"/>
    </source>
</evidence>
<keyword evidence="3" id="KW-1185">Reference proteome</keyword>
<protein>
    <submittedName>
        <fullName evidence="2">Uncharacterized protein</fullName>
    </submittedName>
</protein>
<organism evidence="2 3">
    <name type="scientific">Parthenolecanium corni</name>
    <dbReference type="NCBI Taxonomy" id="536013"/>
    <lineage>
        <taxon>Eukaryota</taxon>
        <taxon>Metazoa</taxon>
        <taxon>Ecdysozoa</taxon>
        <taxon>Arthropoda</taxon>
        <taxon>Hexapoda</taxon>
        <taxon>Insecta</taxon>
        <taxon>Pterygota</taxon>
        <taxon>Neoptera</taxon>
        <taxon>Paraneoptera</taxon>
        <taxon>Hemiptera</taxon>
        <taxon>Sternorrhyncha</taxon>
        <taxon>Coccoidea</taxon>
        <taxon>Coccidae</taxon>
        <taxon>Parthenolecanium</taxon>
    </lineage>
</organism>
<accession>A0AAN9XZ62</accession>
<dbReference type="EMBL" id="JBBCAQ010000036">
    <property type="protein sequence ID" value="KAK7576211.1"/>
    <property type="molecule type" value="Genomic_DNA"/>
</dbReference>
<reference evidence="2 3" key="1">
    <citation type="submission" date="2024-03" db="EMBL/GenBank/DDBJ databases">
        <title>Adaptation during the transition from Ophiocordyceps entomopathogen to insect associate is accompanied by gene loss and intensified selection.</title>
        <authorList>
            <person name="Ward C.M."/>
            <person name="Onetto C.A."/>
            <person name="Borneman A.R."/>
        </authorList>
    </citation>
    <scope>NUCLEOTIDE SEQUENCE [LARGE SCALE GENOMIC DNA]</scope>
    <source>
        <strain evidence="2">AWRI1</strain>
        <tissue evidence="2">Single Adult Female</tissue>
    </source>
</reference>
<feature type="transmembrane region" description="Helical" evidence="1">
    <location>
        <begin position="275"/>
        <end position="297"/>
    </location>
</feature>
<dbReference type="Gene3D" id="1.20.140.150">
    <property type="match status" value="1"/>
</dbReference>
<feature type="transmembrane region" description="Helical" evidence="1">
    <location>
        <begin position="27"/>
        <end position="51"/>
    </location>
</feature>
<comment type="caution">
    <text evidence="2">The sequence shown here is derived from an EMBL/GenBank/DDBJ whole genome shotgun (WGS) entry which is preliminary data.</text>
</comment>
<evidence type="ECO:0000313" key="3">
    <source>
        <dbReference type="Proteomes" id="UP001367676"/>
    </source>
</evidence>
<proteinExistence type="predicted"/>
<dbReference type="Proteomes" id="UP001367676">
    <property type="component" value="Unassembled WGS sequence"/>
</dbReference>
<keyword evidence="1" id="KW-0812">Transmembrane</keyword>
<evidence type="ECO:0000313" key="2">
    <source>
        <dbReference type="EMBL" id="KAK7576211.1"/>
    </source>
</evidence>
<gene>
    <name evidence="2" type="ORF">V9T40_012497</name>
</gene>
<keyword evidence="1" id="KW-0472">Membrane</keyword>
<name>A0AAN9XZ62_9HEMI</name>
<feature type="transmembrane region" description="Helical" evidence="1">
    <location>
        <begin position="159"/>
        <end position="183"/>
    </location>
</feature>